<dbReference type="Pfam" id="PF08240">
    <property type="entry name" value="ADH_N"/>
    <property type="match status" value="1"/>
</dbReference>
<evidence type="ECO:0000256" key="1">
    <source>
        <dbReference type="ARBA" id="ARBA00001947"/>
    </source>
</evidence>
<dbReference type="SUPFAM" id="SSF51735">
    <property type="entry name" value="NAD(P)-binding Rossmann-fold domains"/>
    <property type="match status" value="1"/>
</dbReference>
<dbReference type="InterPro" id="IPR020843">
    <property type="entry name" value="ER"/>
</dbReference>
<evidence type="ECO:0000259" key="6">
    <source>
        <dbReference type="SMART" id="SM00829"/>
    </source>
</evidence>
<gene>
    <name evidence="7" type="ORF">ILEXP_LOCUS11580</name>
</gene>
<evidence type="ECO:0000256" key="4">
    <source>
        <dbReference type="ARBA" id="ARBA00023002"/>
    </source>
</evidence>
<dbReference type="Pfam" id="PF00107">
    <property type="entry name" value="ADH_zinc_N"/>
    <property type="match status" value="1"/>
</dbReference>
<dbReference type="Proteomes" id="UP001642360">
    <property type="component" value="Unassembled WGS sequence"/>
</dbReference>
<feature type="domain" description="Enoyl reductase (ER)" evidence="6">
    <location>
        <begin position="21"/>
        <end position="351"/>
    </location>
</feature>
<keyword evidence="2 5" id="KW-0479">Metal-binding</keyword>
<evidence type="ECO:0000256" key="3">
    <source>
        <dbReference type="ARBA" id="ARBA00022833"/>
    </source>
</evidence>
<accession>A0ABC8RGC5</accession>
<dbReference type="GO" id="GO:0016491">
    <property type="term" value="F:oxidoreductase activity"/>
    <property type="evidence" value="ECO:0007669"/>
    <property type="project" value="UniProtKB-KW"/>
</dbReference>
<name>A0ABC8RGC5_9AQUA</name>
<evidence type="ECO:0000313" key="8">
    <source>
        <dbReference type="Proteomes" id="UP001642360"/>
    </source>
</evidence>
<proteinExistence type="inferred from homology"/>
<protein>
    <recommendedName>
        <fullName evidence="6">Enoyl reductase (ER) domain-containing protein</fullName>
    </recommendedName>
</protein>
<dbReference type="PANTHER" id="PTHR42683">
    <property type="entry name" value="ALDEHYDE REDUCTASE"/>
    <property type="match status" value="1"/>
</dbReference>
<keyword evidence="4" id="KW-0560">Oxidoreductase</keyword>
<dbReference type="InterPro" id="IPR013149">
    <property type="entry name" value="ADH-like_C"/>
</dbReference>
<dbReference type="InterPro" id="IPR047109">
    <property type="entry name" value="CAD-like"/>
</dbReference>
<dbReference type="InterPro" id="IPR013154">
    <property type="entry name" value="ADH-like_N"/>
</dbReference>
<dbReference type="SMART" id="SM00829">
    <property type="entry name" value="PKS_ER"/>
    <property type="match status" value="1"/>
</dbReference>
<dbReference type="EMBL" id="CAUOFW020001342">
    <property type="protein sequence ID" value="CAK9143842.1"/>
    <property type="molecule type" value="Genomic_DNA"/>
</dbReference>
<evidence type="ECO:0000256" key="2">
    <source>
        <dbReference type="ARBA" id="ARBA00022723"/>
    </source>
</evidence>
<sequence>MAQTTPNHTQTVSGWAALEAGAKLTPYTFKRRENGIHDVTIQILYCGMCHTDIHYTRNDWGITTFPVVPGHEITGVIIKVGSEVSNFKVGDRVGVGCLAASCLECEFCKDSQENYCDAVQFTYNGIFWDGSITYGGYSKMLVADHRYVVHVPETLPMDAVAPLLCAGITVFCPMKDNNLIESTGKRLGIVGLGGLGHVAVKFGKAFGHHVTVISTSPSKEKEARERLGADDFILSTNAEQMQSKKRTLDFILDTVSAKHSLGPTLELLKVNGTLVIVGVPDKPIDLPSFPLIFGKRVVKGSMIGSIKETQEMMELCGKHNITCDIEVVTPDKINEALDRLANNDVKYRFVIDIAGKSPNL</sequence>
<keyword evidence="3 5" id="KW-0862">Zinc</keyword>
<dbReference type="InterPro" id="IPR036291">
    <property type="entry name" value="NAD(P)-bd_dom_sf"/>
</dbReference>
<dbReference type="CDD" id="cd05283">
    <property type="entry name" value="CAD1"/>
    <property type="match status" value="1"/>
</dbReference>
<comment type="caution">
    <text evidence="7">The sequence shown here is derived from an EMBL/GenBank/DDBJ whole genome shotgun (WGS) entry which is preliminary data.</text>
</comment>
<reference evidence="7 8" key="1">
    <citation type="submission" date="2024-02" db="EMBL/GenBank/DDBJ databases">
        <authorList>
            <person name="Vignale AGUSTIN F."/>
            <person name="Sosa J E."/>
            <person name="Modenutti C."/>
        </authorList>
    </citation>
    <scope>NUCLEOTIDE SEQUENCE [LARGE SCALE GENOMIC DNA]</scope>
</reference>
<evidence type="ECO:0000256" key="5">
    <source>
        <dbReference type="RuleBase" id="RU361277"/>
    </source>
</evidence>
<comment type="similarity">
    <text evidence="5">Belongs to the zinc-containing alcohol dehydrogenase family.</text>
</comment>
<comment type="cofactor">
    <cofactor evidence="1 5">
        <name>Zn(2+)</name>
        <dbReference type="ChEBI" id="CHEBI:29105"/>
    </cofactor>
</comment>
<dbReference type="Gene3D" id="3.90.180.10">
    <property type="entry name" value="Medium-chain alcohol dehydrogenases, catalytic domain"/>
    <property type="match status" value="1"/>
</dbReference>
<dbReference type="GO" id="GO:0046872">
    <property type="term" value="F:metal ion binding"/>
    <property type="evidence" value="ECO:0007669"/>
    <property type="project" value="UniProtKB-KW"/>
</dbReference>
<keyword evidence="8" id="KW-1185">Reference proteome</keyword>
<dbReference type="Gene3D" id="3.40.50.720">
    <property type="entry name" value="NAD(P)-binding Rossmann-like Domain"/>
    <property type="match status" value="1"/>
</dbReference>
<evidence type="ECO:0000313" key="7">
    <source>
        <dbReference type="EMBL" id="CAK9143842.1"/>
    </source>
</evidence>
<dbReference type="FunFam" id="3.40.50.720:FF:000022">
    <property type="entry name" value="Cinnamyl alcohol dehydrogenase"/>
    <property type="match status" value="1"/>
</dbReference>
<dbReference type="AlphaFoldDB" id="A0ABC8RGC5"/>
<dbReference type="PROSITE" id="PS00059">
    <property type="entry name" value="ADH_ZINC"/>
    <property type="match status" value="1"/>
</dbReference>
<dbReference type="SUPFAM" id="SSF50129">
    <property type="entry name" value="GroES-like"/>
    <property type="match status" value="1"/>
</dbReference>
<dbReference type="InterPro" id="IPR002328">
    <property type="entry name" value="ADH_Zn_CS"/>
</dbReference>
<organism evidence="7 8">
    <name type="scientific">Ilex paraguariensis</name>
    <name type="common">yerba mate</name>
    <dbReference type="NCBI Taxonomy" id="185542"/>
    <lineage>
        <taxon>Eukaryota</taxon>
        <taxon>Viridiplantae</taxon>
        <taxon>Streptophyta</taxon>
        <taxon>Embryophyta</taxon>
        <taxon>Tracheophyta</taxon>
        <taxon>Spermatophyta</taxon>
        <taxon>Magnoliopsida</taxon>
        <taxon>eudicotyledons</taxon>
        <taxon>Gunneridae</taxon>
        <taxon>Pentapetalae</taxon>
        <taxon>asterids</taxon>
        <taxon>campanulids</taxon>
        <taxon>Aquifoliales</taxon>
        <taxon>Aquifoliaceae</taxon>
        <taxon>Ilex</taxon>
    </lineage>
</organism>
<dbReference type="InterPro" id="IPR011032">
    <property type="entry name" value="GroES-like_sf"/>
</dbReference>